<reference evidence="1" key="1">
    <citation type="journal article" date="2014" name="Front. Microbiol.">
        <title>High frequency of phylogenetically diverse reductive dehalogenase-homologous genes in deep subseafloor sedimentary metagenomes.</title>
        <authorList>
            <person name="Kawai M."/>
            <person name="Futagami T."/>
            <person name="Toyoda A."/>
            <person name="Takaki Y."/>
            <person name="Nishi S."/>
            <person name="Hori S."/>
            <person name="Arai W."/>
            <person name="Tsubouchi T."/>
            <person name="Morono Y."/>
            <person name="Uchiyama I."/>
            <person name="Ito T."/>
            <person name="Fujiyama A."/>
            <person name="Inagaki F."/>
            <person name="Takami H."/>
        </authorList>
    </citation>
    <scope>NUCLEOTIDE SEQUENCE</scope>
    <source>
        <strain evidence="1">Expedition CK06-06</strain>
    </source>
</reference>
<accession>X1NC30</accession>
<gene>
    <name evidence="1" type="ORF">S06H3_28298</name>
</gene>
<sequence>MEVKHKLKDGKLIHEVLGKALDTQTAGEGYEWIPEGYARRRIKRVKIHQVNLNEMKELKK</sequence>
<dbReference type="AlphaFoldDB" id="X1NC30"/>
<evidence type="ECO:0000313" key="1">
    <source>
        <dbReference type="EMBL" id="GAI27736.1"/>
    </source>
</evidence>
<comment type="caution">
    <text evidence="1">The sequence shown here is derived from an EMBL/GenBank/DDBJ whole genome shotgun (WGS) entry which is preliminary data.</text>
</comment>
<protein>
    <submittedName>
        <fullName evidence="1">Uncharacterized protein</fullName>
    </submittedName>
</protein>
<feature type="non-terminal residue" evidence="1">
    <location>
        <position position="60"/>
    </location>
</feature>
<organism evidence="1">
    <name type="scientific">marine sediment metagenome</name>
    <dbReference type="NCBI Taxonomy" id="412755"/>
    <lineage>
        <taxon>unclassified sequences</taxon>
        <taxon>metagenomes</taxon>
        <taxon>ecological metagenomes</taxon>
    </lineage>
</organism>
<dbReference type="EMBL" id="BARV01016499">
    <property type="protein sequence ID" value="GAI27736.1"/>
    <property type="molecule type" value="Genomic_DNA"/>
</dbReference>
<name>X1NC30_9ZZZZ</name>
<proteinExistence type="predicted"/>